<accession>A0A4Z2IB76</accession>
<keyword evidence="3" id="KW-1185">Reference proteome</keyword>
<gene>
    <name evidence="2" type="ORF">EYF80_014473</name>
</gene>
<feature type="compositionally biased region" description="Basic and acidic residues" evidence="1">
    <location>
        <begin position="164"/>
        <end position="174"/>
    </location>
</feature>
<sequence>MASLPLDHCALSGAGFTLGPSDHFGPMGVPRFGANCVTRQVVHGQFRVDAFDDGMLQVTGNVWQAVHIATTYSHVNSQRKDSKDMIGGPDVAGRPTEQSVFTQTISTDNQTGPMRKLRTYLYQGNVKVSRTAQILRLKVRENLLSTRGIGIGFPSAGAQTPLVRTEDDGERSGGELDEPLLDCPGTMPRANNPRLLSPDPPGL</sequence>
<evidence type="ECO:0000256" key="1">
    <source>
        <dbReference type="SAM" id="MobiDB-lite"/>
    </source>
</evidence>
<dbReference type="Proteomes" id="UP000314294">
    <property type="component" value="Unassembled WGS sequence"/>
</dbReference>
<name>A0A4Z2IB76_9TELE</name>
<reference evidence="2 3" key="1">
    <citation type="submission" date="2019-03" db="EMBL/GenBank/DDBJ databases">
        <title>First draft genome of Liparis tanakae, snailfish: a comprehensive survey of snailfish specific genes.</title>
        <authorList>
            <person name="Kim W."/>
            <person name="Song I."/>
            <person name="Jeong J.-H."/>
            <person name="Kim D."/>
            <person name="Kim S."/>
            <person name="Ryu S."/>
            <person name="Song J.Y."/>
            <person name="Lee S.K."/>
        </authorList>
    </citation>
    <scope>NUCLEOTIDE SEQUENCE [LARGE SCALE GENOMIC DNA]</scope>
    <source>
        <tissue evidence="2">Muscle</tissue>
    </source>
</reference>
<comment type="caution">
    <text evidence="2">The sequence shown here is derived from an EMBL/GenBank/DDBJ whole genome shotgun (WGS) entry which is preliminary data.</text>
</comment>
<evidence type="ECO:0000313" key="3">
    <source>
        <dbReference type="Proteomes" id="UP000314294"/>
    </source>
</evidence>
<evidence type="ECO:0000313" key="2">
    <source>
        <dbReference type="EMBL" id="TNN75236.1"/>
    </source>
</evidence>
<organism evidence="2 3">
    <name type="scientific">Liparis tanakae</name>
    <name type="common">Tanaka's snailfish</name>
    <dbReference type="NCBI Taxonomy" id="230148"/>
    <lineage>
        <taxon>Eukaryota</taxon>
        <taxon>Metazoa</taxon>
        <taxon>Chordata</taxon>
        <taxon>Craniata</taxon>
        <taxon>Vertebrata</taxon>
        <taxon>Euteleostomi</taxon>
        <taxon>Actinopterygii</taxon>
        <taxon>Neopterygii</taxon>
        <taxon>Teleostei</taxon>
        <taxon>Neoteleostei</taxon>
        <taxon>Acanthomorphata</taxon>
        <taxon>Eupercaria</taxon>
        <taxon>Perciformes</taxon>
        <taxon>Cottioidei</taxon>
        <taxon>Cottales</taxon>
        <taxon>Liparidae</taxon>
        <taxon>Liparis</taxon>
    </lineage>
</organism>
<dbReference type="AlphaFoldDB" id="A0A4Z2IB76"/>
<feature type="region of interest" description="Disordered" evidence="1">
    <location>
        <begin position="155"/>
        <end position="203"/>
    </location>
</feature>
<proteinExistence type="predicted"/>
<dbReference type="EMBL" id="SRLO01000105">
    <property type="protein sequence ID" value="TNN75236.1"/>
    <property type="molecule type" value="Genomic_DNA"/>
</dbReference>
<protein>
    <submittedName>
        <fullName evidence="2">Uncharacterized protein</fullName>
    </submittedName>
</protein>